<dbReference type="InterPro" id="IPR003680">
    <property type="entry name" value="Flavodoxin_fold"/>
</dbReference>
<evidence type="ECO:0000256" key="2">
    <source>
        <dbReference type="ARBA" id="ARBA00023002"/>
    </source>
</evidence>
<dbReference type="PANTHER" id="PTHR10204:SF34">
    <property type="entry name" value="NAD(P)H DEHYDROGENASE [QUINONE] 1 ISOFORM 1"/>
    <property type="match status" value="1"/>
</dbReference>
<dbReference type="InterPro" id="IPR029039">
    <property type="entry name" value="Flavoprotein-like_sf"/>
</dbReference>
<dbReference type="AlphaFoldDB" id="A0AAC9AXA7"/>
<dbReference type="Gene3D" id="3.40.50.360">
    <property type="match status" value="1"/>
</dbReference>
<dbReference type="Pfam" id="PF02525">
    <property type="entry name" value="Flavodoxin_2"/>
    <property type="match status" value="1"/>
</dbReference>
<organism evidence="4 5">
    <name type="scientific">Sphingopyxis macrogoltabida</name>
    <name type="common">Sphingomonas macrogoltabidus</name>
    <dbReference type="NCBI Taxonomy" id="33050"/>
    <lineage>
        <taxon>Bacteria</taxon>
        <taxon>Pseudomonadati</taxon>
        <taxon>Pseudomonadota</taxon>
        <taxon>Alphaproteobacteria</taxon>
        <taxon>Sphingomonadales</taxon>
        <taxon>Sphingomonadaceae</taxon>
        <taxon>Sphingopyxis</taxon>
    </lineage>
</organism>
<dbReference type="GO" id="GO:0003955">
    <property type="term" value="F:NAD(P)H dehydrogenase (quinone) activity"/>
    <property type="evidence" value="ECO:0007669"/>
    <property type="project" value="TreeGrafter"/>
</dbReference>
<evidence type="ECO:0000313" key="4">
    <source>
        <dbReference type="EMBL" id="AMU91518.1"/>
    </source>
</evidence>
<feature type="domain" description="Flavodoxin-like fold" evidence="3">
    <location>
        <begin position="5"/>
        <end position="179"/>
    </location>
</feature>
<name>A0AAC9AXA7_SPHMC</name>
<dbReference type="KEGG" id="smaz:LH19_20555"/>
<dbReference type="RefSeq" id="WP_054731560.1">
    <property type="nucleotide sequence ID" value="NZ_CP009429.1"/>
</dbReference>
<reference evidence="4 5" key="2">
    <citation type="journal article" date="2016" name="Genome Announc.">
        <title>Complete Genome Sequence of Sphingopyxis macrogoltabida Strain 203N (NBRC 111659), a Polyethylene Glycol Degrader.</title>
        <authorList>
            <person name="Ohtsubo Y."/>
            <person name="Nonoyama S."/>
            <person name="Nagata Y."/>
            <person name="Numata M."/>
            <person name="Tsuchikane K."/>
            <person name="Hosoyama A."/>
            <person name="Yamazoe A."/>
            <person name="Tsuda M."/>
            <person name="Fujita N."/>
            <person name="Kawai F."/>
        </authorList>
    </citation>
    <scope>NUCLEOTIDE SEQUENCE [LARGE SCALE GENOMIC DNA]</scope>
    <source>
        <strain evidence="4 5">203N</strain>
    </source>
</reference>
<comment type="similarity">
    <text evidence="1">Belongs to the NAD(P)H dehydrogenase (quinone) family.</text>
</comment>
<gene>
    <name evidence="4" type="ORF">ATM17_21100</name>
</gene>
<evidence type="ECO:0000259" key="3">
    <source>
        <dbReference type="Pfam" id="PF02525"/>
    </source>
</evidence>
<dbReference type="SUPFAM" id="SSF52218">
    <property type="entry name" value="Flavoproteins"/>
    <property type="match status" value="1"/>
</dbReference>
<dbReference type="PANTHER" id="PTHR10204">
    <property type="entry name" value="NAD P H OXIDOREDUCTASE-RELATED"/>
    <property type="match status" value="1"/>
</dbReference>
<accession>A0AAC9AXA7</accession>
<evidence type="ECO:0000313" key="5">
    <source>
        <dbReference type="Proteomes" id="UP000076088"/>
    </source>
</evidence>
<protein>
    <submittedName>
        <fullName evidence="4">Dehydrogenase</fullName>
    </submittedName>
</protein>
<dbReference type="GO" id="GO:0005829">
    <property type="term" value="C:cytosol"/>
    <property type="evidence" value="ECO:0007669"/>
    <property type="project" value="TreeGrafter"/>
</dbReference>
<keyword evidence="2" id="KW-0560">Oxidoreductase</keyword>
<keyword evidence="5" id="KW-1185">Reference proteome</keyword>
<dbReference type="Proteomes" id="UP000076088">
    <property type="component" value="Chromosome"/>
</dbReference>
<proteinExistence type="inferred from homology"/>
<dbReference type="EMBL" id="CP013344">
    <property type="protein sequence ID" value="AMU91518.1"/>
    <property type="molecule type" value="Genomic_DNA"/>
</dbReference>
<sequence length="194" mass="21559">MQTRRITLIDGHPDPDPGRFVHALADAYAAAALAAGHGIRRIAVAELAFDLLESRAEWEAGPLPPAIAEAQDDIAWAEHLVIFYPLWLGDLPARLKGFFEQVMRPGFAFAPKANGLPEKRLKGRTAHIVVTMGMPALFYRFYFRAHSLRSLERNILRFVGIAPTKRSIVGNVEGDPKHRTMWLETMAEHGAAGR</sequence>
<evidence type="ECO:0000256" key="1">
    <source>
        <dbReference type="ARBA" id="ARBA00006252"/>
    </source>
</evidence>
<reference evidence="5" key="1">
    <citation type="submission" date="2015-11" db="EMBL/GenBank/DDBJ databases">
        <title>Complete genome sequence of a polyethylene-glycol degrader Sphingopyxis macrogoltabida 203N (NBRC 111659).</title>
        <authorList>
            <person name="Yoshiyuki O."/>
            <person name="Shouta N."/>
            <person name="Nagata Y."/>
            <person name="Numata M."/>
            <person name="Tsuchikane K."/>
            <person name="Hosoyama A."/>
            <person name="Yamazoe A."/>
            <person name="Tsuda M."/>
            <person name="Fujita N."/>
            <person name="Kawai F."/>
        </authorList>
    </citation>
    <scope>NUCLEOTIDE SEQUENCE [LARGE SCALE GENOMIC DNA]</scope>
    <source>
        <strain evidence="5">203N</strain>
    </source>
</reference>
<dbReference type="InterPro" id="IPR051545">
    <property type="entry name" value="NAD(P)H_dehydrogenase_qn"/>
</dbReference>